<dbReference type="Pfam" id="PF13556">
    <property type="entry name" value="HTH_30"/>
    <property type="match status" value="1"/>
</dbReference>
<dbReference type="InterPro" id="IPR025736">
    <property type="entry name" value="PucR_C-HTH_dom"/>
</dbReference>
<feature type="domain" description="PucR C-terminal helix-turn-helix" evidence="1">
    <location>
        <begin position="345"/>
        <end position="392"/>
    </location>
</feature>
<evidence type="ECO:0000313" key="2">
    <source>
        <dbReference type="EMBL" id="VYU21924.1"/>
    </source>
</evidence>
<sequence length="412" mass="45076">MAQDGDSSYHVRDRFRKELLVITVADILALPAFEQVQPLVLCEGAELREVHNVGILDCAPDKDGGYESYIPGEFIVTNLGFAHDDPELSERSLLVLIARGVSGIALKKAYRPIVSDRVRAASEAAGVPMYLYDGGYHEVVAYQALDLIRRDSEQSDKGRIMDGLLSGHDPHAARAALYELAGATGSTVQCIAASPKADDECSLYAMLDAMTVVLAEFKRDWDDVVEAVFAFRYHGALLALVSYAQPPAGVRTRSESDLTMRLLAAGQVHLGVGEETPLSDGDMSVREALAALKTAQVEGDRVVCWADLHHDAFRAAANEGRLFWRTAALHRALLEEHDDLHGTELAATAEAVARAYGDLRLAAEALHQHPNTVRYRLRKAKDVLGMPDSPDREFAFLLGLVYLDYTNPLLQP</sequence>
<dbReference type="EMBL" id="CACRTT010000022">
    <property type="protein sequence ID" value="VYU21924.1"/>
    <property type="molecule type" value="Genomic_DNA"/>
</dbReference>
<dbReference type="PANTHER" id="PTHR33744">
    <property type="entry name" value="CARBOHYDRATE DIACID REGULATOR"/>
    <property type="match status" value="1"/>
</dbReference>
<evidence type="ECO:0000259" key="1">
    <source>
        <dbReference type="Pfam" id="PF13556"/>
    </source>
</evidence>
<gene>
    <name evidence="2" type="ORF">ELLFYP107_02566</name>
</gene>
<protein>
    <recommendedName>
        <fullName evidence="1">PucR C-terminal helix-turn-helix domain-containing protein</fullName>
    </recommendedName>
</protein>
<dbReference type="InterPro" id="IPR051448">
    <property type="entry name" value="CdaR-like_regulators"/>
</dbReference>
<reference evidence="2" key="1">
    <citation type="submission" date="2019-11" db="EMBL/GenBank/DDBJ databases">
        <authorList>
            <person name="Feng L."/>
        </authorList>
    </citation>
    <scope>NUCLEOTIDE SEQUENCE</scope>
    <source>
        <strain evidence="2">ElentaLFYP107</strain>
    </source>
</reference>
<organism evidence="2">
    <name type="scientific">Eggerthella lenta</name>
    <name type="common">Eubacterium lentum</name>
    <dbReference type="NCBI Taxonomy" id="84112"/>
    <lineage>
        <taxon>Bacteria</taxon>
        <taxon>Bacillati</taxon>
        <taxon>Actinomycetota</taxon>
        <taxon>Coriobacteriia</taxon>
        <taxon>Eggerthellales</taxon>
        <taxon>Eggerthellaceae</taxon>
        <taxon>Eggerthella</taxon>
    </lineage>
</organism>
<dbReference type="AlphaFoldDB" id="A0A6N3D233"/>
<proteinExistence type="predicted"/>
<dbReference type="PANTHER" id="PTHR33744:SF1">
    <property type="entry name" value="DNA-BINDING TRANSCRIPTIONAL ACTIVATOR ADER"/>
    <property type="match status" value="1"/>
</dbReference>
<name>A0A6N3D233_EGGLN</name>
<dbReference type="InterPro" id="IPR042070">
    <property type="entry name" value="PucR_C-HTH_sf"/>
</dbReference>
<accession>A0A6N3D233</accession>
<dbReference type="Gene3D" id="1.10.10.2840">
    <property type="entry name" value="PucR C-terminal helix-turn-helix domain"/>
    <property type="match status" value="1"/>
</dbReference>